<sequence>MSMQPHFAYISTRALSRHTSFLTFFSSI</sequence>
<reference evidence="1" key="1">
    <citation type="submission" date="2014-09" db="EMBL/GenBank/DDBJ databases">
        <authorList>
            <person name="Magalhaes I.L.F."/>
            <person name="Oliveira U."/>
            <person name="Santos F.R."/>
            <person name="Vidigal T.H.D.A."/>
            <person name="Brescovit A.D."/>
            <person name="Santos A.J."/>
        </authorList>
    </citation>
    <scope>NUCLEOTIDE SEQUENCE</scope>
    <source>
        <tissue evidence="1">Shoot tissue taken approximately 20 cm above the soil surface</tissue>
    </source>
</reference>
<accession>A0A0A9FNY9</accession>
<protein>
    <submittedName>
        <fullName evidence="1">Uncharacterized protein</fullName>
    </submittedName>
</protein>
<name>A0A0A9FNY9_ARUDO</name>
<proteinExistence type="predicted"/>
<evidence type="ECO:0000313" key="1">
    <source>
        <dbReference type="EMBL" id="JAE13004.1"/>
    </source>
</evidence>
<dbReference type="EMBL" id="GBRH01184892">
    <property type="protein sequence ID" value="JAE13004.1"/>
    <property type="molecule type" value="Transcribed_RNA"/>
</dbReference>
<reference evidence="1" key="2">
    <citation type="journal article" date="2015" name="Data Brief">
        <title>Shoot transcriptome of the giant reed, Arundo donax.</title>
        <authorList>
            <person name="Barrero R.A."/>
            <person name="Guerrero F.D."/>
            <person name="Moolhuijzen P."/>
            <person name="Goolsby J.A."/>
            <person name="Tidwell J."/>
            <person name="Bellgard S.E."/>
            <person name="Bellgard M.I."/>
        </authorList>
    </citation>
    <scope>NUCLEOTIDE SEQUENCE</scope>
    <source>
        <tissue evidence="1">Shoot tissue taken approximately 20 cm above the soil surface</tissue>
    </source>
</reference>
<organism evidence="1">
    <name type="scientific">Arundo donax</name>
    <name type="common">Giant reed</name>
    <name type="synonym">Donax arundinaceus</name>
    <dbReference type="NCBI Taxonomy" id="35708"/>
    <lineage>
        <taxon>Eukaryota</taxon>
        <taxon>Viridiplantae</taxon>
        <taxon>Streptophyta</taxon>
        <taxon>Embryophyta</taxon>
        <taxon>Tracheophyta</taxon>
        <taxon>Spermatophyta</taxon>
        <taxon>Magnoliopsida</taxon>
        <taxon>Liliopsida</taxon>
        <taxon>Poales</taxon>
        <taxon>Poaceae</taxon>
        <taxon>PACMAD clade</taxon>
        <taxon>Arundinoideae</taxon>
        <taxon>Arundineae</taxon>
        <taxon>Arundo</taxon>
    </lineage>
</organism>
<dbReference type="AlphaFoldDB" id="A0A0A9FNY9"/>